<dbReference type="SMART" id="SM00298">
    <property type="entry name" value="CHROMO"/>
    <property type="match status" value="1"/>
</dbReference>
<dbReference type="Gene3D" id="1.10.340.70">
    <property type="match status" value="1"/>
</dbReference>
<dbReference type="InterPro" id="IPR016197">
    <property type="entry name" value="Chromo-like_dom_sf"/>
</dbReference>
<keyword evidence="8" id="KW-0808">Transferase</keyword>
<protein>
    <recommendedName>
        <fullName evidence="16">Reverse transcriptase</fullName>
    </recommendedName>
</protein>
<dbReference type="InterPro" id="IPR041588">
    <property type="entry name" value="Integrase_H2C2"/>
</dbReference>
<proteinExistence type="predicted"/>
<evidence type="ECO:0000256" key="3">
    <source>
        <dbReference type="ARBA" id="ARBA00022750"/>
    </source>
</evidence>
<dbReference type="SUPFAM" id="SSF53098">
    <property type="entry name" value="Ribonuclease H-like"/>
    <property type="match status" value="1"/>
</dbReference>
<keyword evidence="3" id="KW-0064">Aspartyl protease</keyword>
<evidence type="ECO:0008006" key="16">
    <source>
        <dbReference type="Google" id="ProtNLM"/>
    </source>
</evidence>
<dbReference type="GO" id="GO:0006310">
    <property type="term" value="P:DNA recombination"/>
    <property type="evidence" value="ECO:0007669"/>
    <property type="project" value="UniProtKB-KW"/>
</dbReference>
<keyword evidence="7" id="KW-0695">RNA-directed DNA polymerase</keyword>
<keyword evidence="5" id="KW-0460">Magnesium</keyword>
<feature type="region of interest" description="Disordered" evidence="11">
    <location>
        <begin position="69"/>
        <end position="120"/>
    </location>
</feature>
<dbReference type="GO" id="GO:0006508">
    <property type="term" value="P:proteolysis"/>
    <property type="evidence" value="ECO:0007669"/>
    <property type="project" value="UniProtKB-KW"/>
</dbReference>
<dbReference type="InterPro" id="IPR050951">
    <property type="entry name" value="Retrovirus_Pol_polyprotein"/>
</dbReference>
<evidence type="ECO:0000259" key="13">
    <source>
        <dbReference type="PROSITE" id="PS50994"/>
    </source>
</evidence>
<keyword evidence="9" id="KW-0238">DNA-binding</keyword>
<dbReference type="GO" id="GO:0003964">
    <property type="term" value="F:RNA-directed DNA polymerase activity"/>
    <property type="evidence" value="ECO:0007669"/>
    <property type="project" value="UniProtKB-KW"/>
</dbReference>
<keyword evidence="2" id="KW-0479">Metal-binding</keyword>
<dbReference type="InterPro" id="IPR036397">
    <property type="entry name" value="RNaseH_sf"/>
</dbReference>
<gene>
    <name evidence="14" type="ORF">PC117_g23569</name>
</gene>
<keyword evidence="10" id="KW-0233">DNA recombination</keyword>
<dbReference type="Pfam" id="PF24626">
    <property type="entry name" value="SH3_Tf2-1"/>
    <property type="match status" value="1"/>
</dbReference>
<feature type="compositionally biased region" description="Basic and acidic residues" evidence="11">
    <location>
        <begin position="69"/>
        <end position="100"/>
    </location>
</feature>
<name>A0A8T1B4R5_9STRA</name>
<evidence type="ECO:0000256" key="9">
    <source>
        <dbReference type="ARBA" id="ARBA00023125"/>
    </source>
</evidence>
<evidence type="ECO:0000256" key="1">
    <source>
        <dbReference type="ARBA" id="ARBA00022670"/>
    </source>
</evidence>
<evidence type="ECO:0000259" key="12">
    <source>
        <dbReference type="PROSITE" id="PS50013"/>
    </source>
</evidence>
<feature type="domain" description="Chromo" evidence="12">
    <location>
        <begin position="612"/>
        <end position="674"/>
    </location>
</feature>
<dbReference type="SUPFAM" id="SSF54160">
    <property type="entry name" value="Chromo domain-like"/>
    <property type="match status" value="1"/>
</dbReference>
<evidence type="ECO:0000256" key="4">
    <source>
        <dbReference type="ARBA" id="ARBA00022801"/>
    </source>
</evidence>
<dbReference type="InterPro" id="IPR000953">
    <property type="entry name" value="Chromo/chromo_shadow_dom"/>
</dbReference>
<evidence type="ECO:0000313" key="14">
    <source>
        <dbReference type="EMBL" id="KAG2894093.1"/>
    </source>
</evidence>
<dbReference type="Pfam" id="PF17921">
    <property type="entry name" value="Integrase_H2C2"/>
    <property type="match status" value="1"/>
</dbReference>
<keyword evidence="8" id="KW-0548">Nucleotidyltransferase</keyword>
<evidence type="ECO:0000256" key="6">
    <source>
        <dbReference type="ARBA" id="ARBA00022908"/>
    </source>
</evidence>
<feature type="compositionally biased region" description="Acidic residues" evidence="11">
    <location>
        <begin position="1"/>
        <end position="10"/>
    </location>
</feature>
<dbReference type="Pfam" id="PF00385">
    <property type="entry name" value="Chromo"/>
    <property type="match status" value="1"/>
</dbReference>
<sequence>MIYESNEDTAEVVPREEEHHVHVLTGSESSQRKTFEHFVRDDTTIKNEYGNMAVMTRRQAKTKKHVRFADEHAEVVSKAHKQRGERGEVANESSFDERSSSHPSNTVSPATPDAEDINPVAVQRERRRRIAAAQDEEKKWLNLKKVLRGQTETLIYKEARDACKYADRFVLLEDGVLHYLGLSRRYDQGWQDETKLRLMVPTTMIQEVLQNCHDSLEGGHQGVVRTFQRVNSSKSRPQLRGYSPGNVLAEHPFEIVSMDFVIPLPKTRRGNTALLLFQCSFTGFVIAKAISDTSALSVAQVFEECVYRRFGAPSLIRHDRDPRFMSEVFQAFTEMIQSRSRATLSYRPQVNGQQERSVKSVMTSVRVYAKDPLQQGWDEIAEKLVFAINTSQDTTRRKTPFYLVHGWDAQTTLRAMTSSLKRGSGRQSDALAWRRDVNRQHEIALAMAKANQAAEKQRRAKEHNETLSRLEKAAVPRQGGEERSADGPEASSSIKDAVESPPKSLFEIGSRAWLYMERVKPGLTKKLAHRWHGPFRIKRNVEEFAYELELPSRSGCRFYPVVHVSRLTAVSEFLSRPRTWLTQDVTEESRLDFDEELLPEDSWEPDRLAGEFEVEAILDDRIPLSTSTERSVREFKVKWVGYDEPTWEPASNLSCGGLLYDYLRAKKCDRRLQMGQVADED</sequence>
<feature type="region of interest" description="Disordered" evidence="11">
    <location>
        <begin position="1"/>
        <end position="30"/>
    </location>
</feature>
<accession>A0A8T1B4R5</accession>
<dbReference type="CDD" id="cd00024">
    <property type="entry name" value="CD_CSD"/>
    <property type="match status" value="1"/>
</dbReference>
<feature type="compositionally biased region" description="Basic and acidic residues" evidence="11">
    <location>
        <begin position="462"/>
        <end position="486"/>
    </location>
</feature>
<dbReference type="InterPro" id="IPR056924">
    <property type="entry name" value="SH3_Tf2-1"/>
</dbReference>
<dbReference type="PANTHER" id="PTHR37984">
    <property type="entry name" value="PROTEIN CBG26694"/>
    <property type="match status" value="1"/>
</dbReference>
<comment type="caution">
    <text evidence="14">The sequence shown here is derived from an EMBL/GenBank/DDBJ whole genome shotgun (WGS) entry which is preliminary data.</text>
</comment>
<evidence type="ECO:0000313" key="15">
    <source>
        <dbReference type="Proteomes" id="UP000736787"/>
    </source>
</evidence>
<evidence type="ECO:0000256" key="11">
    <source>
        <dbReference type="SAM" id="MobiDB-lite"/>
    </source>
</evidence>
<organism evidence="14 15">
    <name type="scientific">Phytophthora cactorum</name>
    <dbReference type="NCBI Taxonomy" id="29920"/>
    <lineage>
        <taxon>Eukaryota</taxon>
        <taxon>Sar</taxon>
        <taxon>Stramenopiles</taxon>
        <taxon>Oomycota</taxon>
        <taxon>Peronosporomycetes</taxon>
        <taxon>Peronosporales</taxon>
        <taxon>Peronosporaceae</taxon>
        <taxon>Phytophthora</taxon>
    </lineage>
</organism>
<dbReference type="PROSITE" id="PS50013">
    <property type="entry name" value="CHROMO_2"/>
    <property type="match status" value="1"/>
</dbReference>
<dbReference type="GO" id="GO:0003887">
    <property type="term" value="F:DNA-directed DNA polymerase activity"/>
    <property type="evidence" value="ECO:0007669"/>
    <property type="project" value="UniProtKB-KW"/>
</dbReference>
<keyword evidence="4" id="KW-0378">Hydrolase</keyword>
<feature type="domain" description="Integrase catalytic" evidence="13">
    <location>
        <begin position="248"/>
        <end position="408"/>
    </location>
</feature>
<keyword evidence="1" id="KW-0645">Protease</keyword>
<dbReference type="PANTHER" id="PTHR37984:SF5">
    <property type="entry name" value="PROTEIN NYNRIN-LIKE"/>
    <property type="match status" value="1"/>
</dbReference>
<dbReference type="PROSITE" id="PS50994">
    <property type="entry name" value="INTEGRASE"/>
    <property type="match status" value="1"/>
</dbReference>
<evidence type="ECO:0000256" key="5">
    <source>
        <dbReference type="ARBA" id="ARBA00022842"/>
    </source>
</evidence>
<keyword evidence="8" id="KW-0239">DNA-directed DNA polymerase</keyword>
<dbReference type="VEuPathDB" id="FungiDB:PC110_g9898"/>
<dbReference type="Gene3D" id="2.40.50.40">
    <property type="match status" value="1"/>
</dbReference>
<dbReference type="InterPro" id="IPR012337">
    <property type="entry name" value="RNaseH-like_sf"/>
</dbReference>
<dbReference type="EMBL" id="RCMK01001446">
    <property type="protein sequence ID" value="KAG2894093.1"/>
    <property type="molecule type" value="Genomic_DNA"/>
</dbReference>
<evidence type="ECO:0000256" key="8">
    <source>
        <dbReference type="ARBA" id="ARBA00022932"/>
    </source>
</evidence>
<evidence type="ECO:0000256" key="7">
    <source>
        <dbReference type="ARBA" id="ARBA00022918"/>
    </source>
</evidence>
<dbReference type="InterPro" id="IPR023780">
    <property type="entry name" value="Chromo_domain"/>
</dbReference>
<dbReference type="GO" id="GO:0004190">
    <property type="term" value="F:aspartic-type endopeptidase activity"/>
    <property type="evidence" value="ECO:0007669"/>
    <property type="project" value="UniProtKB-KW"/>
</dbReference>
<dbReference type="GO" id="GO:0015074">
    <property type="term" value="P:DNA integration"/>
    <property type="evidence" value="ECO:0007669"/>
    <property type="project" value="UniProtKB-KW"/>
</dbReference>
<evidence type="ECO:0000256" key="10">
    <source>
        <dbReference type="ARBA" id="ARBA00023172"/>
    </source>
</evidence>
<evidence type="ECO:0000256" key="2">
    <source>
        <dbReference type="ARBA" id="ARBA00022723"/>
    </source>
</evidence>
<dbReference type="AlphaFoldDB" id="A0A8T1B4R5"/>
<dbReference type="InterPro" id="IPR001584">
    <property type="entry name" value="Integrase_cat-core"/>
</dbReference>
<feature type="region of interest" description="Disordered" evidence="11">
    <location>
        <begin position="450"/>
        <end position="498"/>
    </location>
</feature>
<keyword evidence="6" id="KW-0229">DNA integration</keyword>
<dbReference type="GO" id="GO:0003677">
    <property type="term" value="F:DNA binding"/>
    <property type="evidence" value="ECO:0007669"/>
    <property type="project" value="UniProtKB-KW"/>
</dbReference>
<reference evidence="14" key="1">
    <citation type="submission" date="2018-10" db="EMBL/GenBank/DDBJ databases">
        <title>Effector identification in a new, highly contiguous assembly of the strawberry crown rot pathogen Phytophthora cactorum.</title>
        <authorList>
            <person name="Armitage A.D."/>
            <person name="Nellist C.F."/>
            <person name="Bates H."/>
            <person name="Vickerstaff R.J."/>
            <person name="Harrison R.J."/>
        </authorList>
    </citation>
    <scope>NUCLEOTIDE SEQUENCE</scope>
    <source>
        <strain evidence="14">4040</strain>
    </source>
</reference>
<dbReference type="Gene3D" id="3.30.420.10">
    <property type="entry name" value="Ribonuclease H-like superfamily/Ribonuclease H"/>
    <property type="match status" value="1"/>
</dbReference>
<dbReference type="VEuPathDB" id="FungiDB:PC110_g13326"/>
<dbReference type="GO" id="GO:0046872">
    <property type="term" value="F:metal ion binding"/>
    <property type="evidence" value="ECO:0007669"/>
    <property type="project" value="UniProtKB-KW"/>
</dbReference>
<dbReference type="Proteomes" id="UP000736787">
    <property type="component" value="Unassembled WGS sequence"/>
</dbReference>